<dbReference type="InterPro" id="IPR002314">
    <property type="entry name" value="aa-tRNA-synt_IIb"/>
</dbReference>
<evidence type="ECO:0000256" key="10">
    <source>
        <dbReference type="ARBA" id="ARBA00023146"/>
    </source>
</evidence>
<dbReference type="InterPro" id="IPR004154">
    <property type="entry name" value="Anticodon-bd"/>
</dbReference>
<dbReference type="OrthoDB" id="5423599at2759"/>
<keyword evidence="4" id="KW-0436">Ligase</keyword>
<evidence type="ECO:0000259" key="13">
    <source>
        <dbReference type="PROSITE" id="PS50862"/>
    </source>
</evidence>
<dbReference type="STRING" id="1789683.A0A1X7QZE1"/>
<reference evidence="14 15" key="1">
    <citation type="submission" date="2017-04" db="EMBL/GenBank/DDBJ databases">
        <authorList>
            <person name="Afonso C.L."/>
            <person name="Miller P.J."/>
            <person name="Scott M.A."/>
            <person name="Spackman E."/>
            <person name="Goraichik I."/>
            <person name="Dimitrov K.M."/>
            <person name="Suarez D.L."/>
            <person name="Swayne D.E."/>
        </authorList>
    </citation>
    <scope>NUCLEOTIDE SEQUENCE [LARGE SCALE GENOMIC DNA]</scope>
</reference>
<evidence type="ECO:0000256" key="8">
    <source>
        <dbReference type="ARBA" id="ARBA00022946"/>
    </source>
</evidence>
<evidence type="ECO:0000256" key="4">
    <source>
        <dbReference type="ARBA" id="ARBA00022598"/>
    </source>
</evidence>
<dbReference type="GO" id="GO:0004829">
    <property type="term" value="F:threonine-tRNA ligase activity"/>
    <property type="evidence" value="ECO:0007669"/>
    <property type="project" value="UniProtKB-EC"/>
</dbReference>
<keyword evidence="6" id="KW-0067">ATP-binding</keyword>
<dbReference type="Pfam" id="PF03129">
    <property type="entry name" value="HGTP_anticodon"/>
    <property type="match status" value="1"/>
</dbReference>
<sequence length="469" mass="54517">MFPITTAERLVCVRFPYLSRHLVTKPTGLKSDTSTTTNNVNQSITYDVSNKQKLYITDPISPGSIFFLPNGTKIFNKLIQFMKQQQGRLKFGYQEVITPLIFKKSLWEQSGHWENYKDDMFKVEGTDASKETYGLKPMNCPGHCVIYNRFDHSYNELPLRYSDFSPLHRNEASGALSGLTRVRKFHQDDGHIFCTKEQVESEILNCLKLVDLCYGKVFKFNTDPTTTYSINLSTRPKDHYIGELQTWDHAEGVLKNVLEKSGKKWQLNEGDGAFYGPKLDIMVPDHTGKSHQVATIQLDFQLPIRFNLKYKDRDNTYKTPIMIHRAVFGSVERFLALLIDHYKGKWPFWLNPYQAMVIPINTKDVKQVEACQILKEQLAGENELEEESDLKPIPLNNFRFNVDVDERSEPLGYRIKDAILKHYSYLIIIGEEEVKTGKYSIRTRDDRKLDHLTGKEIYDMFCNLERNYK</sequence>
<dbReference type="Proteomes" id="UP000196158">
    <property type="component" value="Unassembled WGS sequence"/>
</dbReference>
<keyword evidence="5" id="KW-0547">Nucleotide-binding</keyword>
<organism evidence="14 15">
    <name type="scientific">Maudiozyma saulgeensis</name>
    <dbReference type="NCBI Taxonomy" id="1789683"/>
    <lineage>
        <taxon>Eukaryota</taxon>
        <taxon>Fungi</taxon>
        <taxon>Dikarya</taxon>
        <taxon>Ascomycota</taxon>
        <taxon>Saccharomycotina</taxon>
        <taxon>Saccharomycetes</taxon>
        <taxon>Saccharomycetales</taxon>
        <taxon>Saccharomycetaceae</taxon>
        <taxon>Maudiozyma</taxon>
    </lineage>
</organism>
<evidence type="ECO:0000256" key="3">
    <source>
        <dbReference type="ARBA" id="ARBA00013163"/>
    </source>
</evidence>
<evidence type="ECO:0000256" key="9">
    <source>
        <dbReference type="ARBA" id="ARBA00023128"/>
    </source>
</evidence>
<dbReference type="SUPFAM" id="SSF52954">
    <property type="entry name" value="Class II aaRS ABD-related"/>
    <property type="match status" value="1"/>
</dbReference>
<dbReference type="NCBIfam" id="TIGR00418">
    <property type="entry name" value="thrS"/>
    <property type="match status" value="1"/>
</dbReference>
<dbReference type="FunFam" id="3.30.930.10:FF:000039">
    <property type="entry name" value="Threonyl-tRNA synthetase, mitochondrial"/>
    <property type="match status" value="1"/>
</dbReference>
<evidence type="ECO:0000256" key="11">
    <source>
        <dbReference type="ARBA" id="ARBA00031900"/>
    </source>
</evidence>
<keyword evidence="7" id="KW-0648">Protein biosynthesis</keyword>
<dbReference type="InterPro" id="IPR006195">
    <property type="entry name" value="aa-tRNA-synth_II"/>
</dbReference>
<dbReference type="EMBL" id="FXLY01000002">
    <property type="protein sequence ID" value="SMN18721.1"/>
    <property type="molecule type" value="Genomic_DNA"/>
</dbReference>
<dbReference type="InterPro" id="IPR002320">
    <property type="entry name" value="Thr-tRNA-ligase_IIa"/>
</dbReference>
<keyword evidence="15" id="KW-1185">Reference proteome</keyword>
<dbReference type="PRINTS" id="PR01047">
    <property type="entry name" value="TRNASYNTHTHR"/>
</dbReference>
<dbReference type="CDD" id="cd00771">
    <property type="entry name" value="ThrRS_core"/>
    <property type="match status" value="1"/>
</dbReference>
<dbReference type="EC" id="6.1.1.3" evidence="3"/>
<dbReference type="InterPro" id="IPR036621">
    <property type="entry name" value="Anticodon-bd_dom_sf"/>
</dbReference>
<accession>A0A1X7QZE1</accession>
<dbReference type="SUPFAM" id="SSF55681">
    <property type="entry name" value="Class II aaRS and biotin synthetases"/>
    <property type="match status" value="1"/>
</dbReference>
<evidence type="ECO:0000256" key="6">
    <source>
        <dbReference type="ARBA" id="ARBA00022840"/>
    </source>
</evidence>
<dbReference type="Pfam" id="PF00587">
    <property type="entry name" value="tRNA-synt_2b"/>
    <property type="match status" value="1"/>
</dbReference>
<keyword evidence="8" id="KW-0809">Transit peptide</keyword>
<dbReference type="Gene3D" id="3.40.50.800">
    <property type="entry name" value="Anticodon-binding domain"/>
    <property type="match status" value="1"/>
</dbReference>
<evidence type="ECO:0000256" key="1">
    <source>
        <dbReference type="ARBA" id="ARBA00004305"/>
    </source>
</evidence>
<evidence type="ECO:0000256" key="12">
    <source>
        <dbReference type="ARBA" id="ARBA00049515"/>
    </source>
</evidence>
<dbReference type="Gene3D" id="3.30.930.10">
    <property type="entry name" value="Bira Bifunctional Protein, Domain 2"/>
    <property type="match status" value="1"/>
</dbReference>
<dbReference type="GO" id="GO:0005759">
    <property type="term" value="C:mitochondrial matrix"/>
    <property type="evidence" value="ECO:0007669"/>
    <property type="project" value="UniProtKB-SubCell"/>
</dbReference>
<keyword evidence="9" id="KW-0496">Mitochondrion</keyword>
<dbReference type="InterPro" id="IPR045864">
    <property type="entry name" value="aa-tRNA-synth_II/BPL/LPL"/>
</dbReference>
<feature type="domain" description="Aminoacyl-transfer RNA synthetases class-II family profile" evidence="13">
    <location>
        <begin position="72"/>
        <end position="359"/>
    </location>
</feature>
<dbReference type="PANTHER" id="PTHR11451">
    <property type="entry name" value="THREONINE-TRNA LIGASE"/>
    <property type="match status" value="1"/>
</dbReference>
<dbReference type="PROSITE" id="PS50862">
    <property type="entry name" value="AA_TRNA_LIGASE_II"/>
    <property type="match status" value="1"/>
</dbReference>
<comment type="similarity">
    <text evidence="2">Belongs to the class-II aminoacyl-tRNA synthetase family.</text>
</comment>
<dbReference type="InterPro" id="IPR033728">
    <property type="entry name" value="ThrRS_core"/>
</dbReference>
<evidence type="ECO:0000313" key="14">
    <source>
        <dbReference type="EMBL" id="SMN18721.1"/>
    </source>
</evidence>
<evidence type="ECO:0000256" key="5">
    <source>
        <dbReference type="ARBA" id="ARBA00022741"/>
    </source>
</evidence>
<comment type="catalytic activity">
    <reaction evidence="12">
        <text>tRNA(Thr) + L-threonine + ATP = L-threonyl-tRNA(Thr) + AMP + diphosphate + H(+)</text>
        <dbReference type="Rhea" id="RHEA:24624"/>
        <dbReference type="Rhea" id="RHEA-COMP:9670"/>
        <dbReference type="Rhea" id="RHEA-COMP:9704"/>
        <dbReference type="ChEBI" id="CHEBI:15378"/>
        <dbReference type="ChEBI" id="CHEBI:30616"/>
        <dbReference type="ChEBI" id="CHEBI:33019"/>
        <dbReference type="ChEBI" id="CHEBI:57926"/>
        <dbReference type="ChEBI" id="CHEBI:78442"/>
        <dbReference type="ChEBI" id="CHEBI:78534"/>
        <dbReference type="ChEBI" id="CHEBI:456215"/>
        <dbReference type="EC" id="6.1.1.3"/>
    </reaction>
</comment>
<dbReference type="PANTHER" id="PTHR11451:SF50">
    <property type="entry name" value="THREONINE--TRNA LIGASE, MITOCHONDRIAL"/>
    <property type="match status" value="1"/>
</dbReference>
<evidence type="ECO:0000313" key="15">
    <source>
        <dbReference type="Proteomes" id="UP000196158"/>
    </source>
</evidence>
<protein>
    <recommendedName>
        <fullName evidence="3">threonine--tRNA ligase</fullName>
        <ecNumber evidence="3">6.1.1.3</ecNumber>
    </recommendedName>
    <alternativeName>
        <fullName evidence="11">Threonyl-tRNA synthetase</fullName>
    </alternativeName>
</protein>
<name>A0A1X7QZE1_9SACH</name>
<dbReference type="GO" id="GO:0070159">
    <property type="term" value="P:mitochondrial threonyl-tRNA aminoacylation"/>
    <property type="evidence" value="ECO:0007669"/>
    <property type="project" value="TreeGrafter"/>
</dbReference>
<evidence type="ECO:0000256" key="2">
    <source>
        <dbReference type="ARBA" id="ARBA00008226"/>
    </source>
</evidence>
<keyword evidence="10 14" id="KW-0030">Aminoacyl-tRNA synthetase</keyword>
<evidence type="ECO:0000256" key="7">
    <source>
        <dbReference type="ARBA" id="ARBA00022917"/>
    </source>
</evidence>
<dbReference type="AlphaFoldDB" id="A0A1X7QZE1"/>
<dbReference type="GO" id="GO:0005524">
    <property type="term" value="F:ATP binding"/>
    <property type="evidence" value="ECO:0007669"/>
    <property type="project" value="UniProtKB-KW"/>
</dbReference>
<proteinExistence type="inferred from homology"/>
<gene>
    <name evidence="14" type="ORF">KASA_0Q12540G</name>
</gene>
<comment type="subcellular location">
    <subcellularLocation>
        <location evidence="1">Mitochondrion matrix</location>
    </subcellularLocation>
</comment>